<dbReference type="Pfam" id="PF01432">
    <property type="entry name" value="Peptidase_M3"/>
    <property type="match status" value="1"/>
</dbReference>
<keyword evidence="8" id="KW-1185">Reference proteome</keyword>
<dbReference type="InterPro" id="IPR045090">
    <property type="entry name" value="Pept_M3A_M3B"/>
</dbReference>
<comment type="similarity">
    <text evidence="6">Belongs to the peptidase M3 family.</text>
</comment>
<protein>
    <submittedName>
        <fullName evidence="9">Peptidase_M3 domain-containing protein</fullName>
    </submittedName>
</protein>
<evidence type="ECO:0000313" key="9">
    <source>
        <dbReference type="WBParaSite" id="Hba_02558"/>
    </source>
</evidence>
<dbReference type="GO" id="GO:0006508">
    <property type="term" value="P:proteolysis"/>
    <property type="evidence" value="ECO:0007669"/>
    <property type="project" value="UniProtKB-KW"/>
</dbReference>
<dbReference type="InterPro" id="IPR001567">
    <property type="entry name" value="Pept_M3A_M3B_dom"/>
</dbReference>
<evidence type="ECO:0000256" key="2">
    <source>
        <dbReference type="ARBA" id="ARBA00022723"/>
    </source>
</evidence>
<evidence type="ECO:0000256" key="5">
    <source>
        <dbReference type="ARBA" id="ARBA00023049"/>
    </source>
</evidence>
<name>A0A1I7WCU6_HETBA</name>
<keyword evidence="1 6" id="KW-0645">Protease</keyword>
<dbReference type="AlphaFoldDB" id="A0A1I7WCU6"/>
<reference evidence="9" key="1">
    <citation type="submission" date="2016-11" db="UniProtKB">
        <authorList>
            <consortium name="WormBaseParasite"/>
        </authorList>
    </citation>
    <scope>IDENTIFICATION</scope>
</reference>
<dbReference type="PANTHER" id="PTHR11804">
    <property type="entry name" value="PROTEASE M3 THIMET OLIGOPEPTIDASE-RELATED"/>
    <property type="match status" value="1"/>
</dbReference>
<accession>A0A1I7WCU6</accession>
<evidence type="ECO:0000256" key="3">
    <source>
        <dbReference type="ARBA" id="ARBA00022801"/>
    </source>
</evidence>
<dbReference type="GO" id="GO:0046872">
    <property type="term" value="F:metal ion binding"/>
    <property type="evidence" value="ECO:0007669"/>
    <property type="project" value="UniProtKB-UniRule"/>
</dbReference>
<evidence type="ECO:0000256" key="1">
    <source>
        <dbReference type="ARBA" id="ARBA00022670"/>
    </source>
</evidence>
<organism evidence="8 9">
    <name type="scientific">Heterorhabditis bacteriophora</name>
    <name type="common">Entomopathogenic nematode worm</name>
    <dbReference type="NCBI Taxonomy" id="37862"/>
    <lineage>
        <taxon>Eukaryota</taxon>
        <taxon>Metazoa</taxon>
        <taxon>Ecdysozoa</taxon>
        <taxon>Nematoda</taxon>
        <taxon>Chromadorea</taxon>
        <taxon>Rhabditida</taxon>
        <taxon>Rhabditina</taxon>
        <taxon>Rhabditomorpha</taxon>
        <taxon>Strongyloidea</taxon>
        <taxon>Heterorhabditidae</taxon>
        <taxon>Heterorhabditis</taxon>
    </lineage>
</organism>
<dbReference type="PANTHER" id="PTHR11804:SF83">
    <property type="entry name" value="LD37516P"/>
    <property type="match status" value="1"/>
</dbReference>
<dbReference type="SUPFAM" id="SSF55486">
    <property type="entry name" value="Metalloproteases ('zincins'), catalytic domain"/>
    <property type="match status" value="1"/>
</dbReference>
<evidence type="ECO:0000256" key="6">
    <source>
        <dbReference type="RuleBase" id="RU003435"/>
    </source>
</evidence>
<keyword evidence="3 6" id="KW-0378">Hydrolase</keyword>
<feature type="domain" description="Peptidase M3A/M3B catalytic" evidence="7">
    <location>
        <begin position="1"/>
        <end position="314"/>
    </location>
</feature>
<evidence type="ECO:0000259" key="7">
    <source>
        <dbReference type="Pfam" id="PF01432"/>
    </source>
</evidence>
<comment type="cofactor">
    <cofactor evidence="6">
        <name>Zn(2+)</name>
        <dbReference type="ChEBI" id="CHEBI:29105"/>
    </cofactor>
    <text evidence="6">Binds 1 zinc ion.</text>
</comment>
<keyword evidence="4 6" id="KW-0862">Zinc</keyword>
<proteinExistence type="inferred from homology"/>
<dbReference type="WBParaSite" id="Hba_02558">
    <property type="protein sequence ID" value="Hba_02558"/>
    <property type="gene ID" value="Hba_02558"/>
</dbReference>
<dbReference type="GO" id="GO:0004222">
    <property type="term" value="F:metalloendopeptidase activity"/>
    <property type="evidence" value="ECO:0007669"/>
    <property type="project" value="InterPro"/>
</dbReference>
<evidence type="ECO:0000313" key="8">
    <source>
        <dbReference type="Proteomes" id="UP000095283"/>
    </source>
</evidence>
<dbReference type="Proteomes" id="UP000095283">
    <property type="component" value="Unplaced"/>
</dbReference>
<keyword evidence="5 6" id="KW-0482">Metalloprotease</keyword>
<keyword evidence="2 6" id="KW-0479">Metal-binding</keyword>
<dbReference type="Gene3D" id="1.10.1370.40">
    <property type="match status" value="1"/>
</dbReference>
<sequence length="357" mass="41544">MRAEAWEKWTSKASFDHDFYNNSINLEELRHNNEGMAKTLGYTSVAEHRLANKMAASPDTVRSFLNALVRRVRPVLIDRMESWTTFAQAKELIHGELDCYDLFYICRKEAEAHYEWDITNTGLERSDPEVKIFSVMDKNDGKHLGRLYVDPYERKTKRGGWNTLLGRMESEKHGLDKLIYMIGSATTPEGLLPSFLHHQQLQKLLFHFGRSIQLLLSRSPYRDITMPWAPFYASDWDAADMFPAFLQFFIYKPNLLQSLSSPHMSTGRLLSDEQANNIALTLSRSTLWESYRTLFWSDFDLSIYEMQDRRMTSTGDSKVPEVTIVTEVPPSLHKALLLMVKNFFSRVKRNNFGNFHF</sequence>
<evidence type="ECO:0000256" key="4">
    <source>
        <dbReference type="ARBA" id="ARBA00022833"/>
    </source>
</evidence>